<evidence type="ECO:0000313" key="2">
    <source>
        <dbReference type="EMBL" id="CAB1423143.1"/>
    </source>
</evidence>
<evidence type="ECO:0000256" key="1">
    <source>
        <dbReference type="SAM" id="MobiDB-lite"/>
    </source>
</evidence>
<evidence type="ECO:0000313" key="3">
    <source>
        <dbReference type="Proteomes" id="UP001153269"/>
    </source>
</evidence>
<dbReference type="AlphaFoldDB" id="A0A9N7U215"/>
<dbReference type="Proteomes" id="UP001153269">
    <property type="component" value="Unassembled WGS sequence"/>
</dbReference>
<feature type="compositionally biased region" description="Basic and acidic residues" evidence="1">
    <location>
        <begin position="78"/>
        <end position="90"/>
    </location>
</feature>
<comment type="caution">
    <text evidence="2">The sequence shown here is derived from an EMBL/GenBank/DDBJ whole genome shotgun (WGS) entry which is preliminary data.</text>
</comment>
<organism evidence="2 3">
    <name type="scientific">Pleuronectes platessa</name>
    <name type="common">European plaice</name>
    <dbReference type="NCBI Taxonomy" id="8262"/>
    <lineage>
        <taxon>Eukaryota</taxon>
        <taxon>Metazoa</taxon>
        <taxon>Chordata</taxon>
        <taxon>Craniata</taxon>
        <taxon>Vertebrata</taxon>
        <taxon>Euteleostomi</taxon>
        <taxon>Actinopterygii</taxon>
        <taxon>Neopterygii</taxon>
        <taxon>Teleostei</taxon>
        <taxon>Neoteleostei</taxon>
        <taxon>Acanthomorphata</taxon>
        <taxon>Carangaria</taxon>
        <taxon>Pleuronectiformes</taxon>
        <taxon>Pleuronectoidei</taxon>
        <taxon>Pleuronectidae</taxon>
        <taxon>Pleuronectes</taxon>
    </lineage>
</organism>
<sequence>MNFRPQTNLGVNVWGLDLGLSRDTWISSVTQDQSVHYSYELRPESESVQTRTRGGPGPDQDQDALPPEPTPSGLQPDKQQRAHGLTDRVSLHPGLKK</sequence>
<feature type="region of interest" description="Disordered" evidence="1">
    <location>
        <begin position="37"/>
        <end position="97"/>
    </location>
</feature>
<name>A0A9N7U215_PLEPL</name>
<proteinExistence type="predicted"/>
<reference evidence="2" key="1">
    <citation type="submission" date="2020-03" db="EMBL/GenBank/DDBJ databases">
        <authorList>
            <person name="Weist P."/>
        </authorList>
    </citation>
    <scope>NUCLEOTIDE SEQUENCE</scope>
</reference>
<dbReference type="EMBL" id="CADEAL010000637">
    <property type="protein sequence ID" value="CAB1423143.1"/>
    <property type="molecule type" value="Genomic_DNA"/>
</dbReference>
<gene>
    <name evidence="2" type="ORF">PLEPLA_LOCUS11061</name>
</gene>
<keyword evidence="3" id="KW-1185">Reference proteome</keyword>
<accession>A0A9N7U215</accession>
<protein>
    <submittedName>
        <fullName evidence="2">Uncharacterized protein</fullName>
    </submittedName>
</protein>